<dbReference type="SUPFAM" id="SSF53822">
    <property type="entry name" value="Periplasmic binding protein-like I"/>
    <property type="match status" value="1"/>
</dbReference>
<comment type="caution">
    <text evidence="5">The sequence shown here is derived from an EMBL/GenBank/DDBJ whole genome shotgun (WGS) entry which is preliminary data.</text>
</comment>
<keyword evidence="2" id="KW-0238">DNA-binding</keyword>
<evidence type="ECO:0000313" key="6">
    <source>
        <dbReference type="Proteomes" id="UP000244168"/>
    </source>
</evidence>
<dbReference type="PANTHER" id="PTHR38445">
    <property type="entry name" value="HTH-TYPE TRANSCRIPTIONAL REPRESSOR YTRA"/>
    <property type="match status" value="1"/>
</dbReference>
<dbReference type="PROSITE" id="PS50949">
    <property type="entry name" value="HTH_GNTR"/>
    <property type="match status" value="1"/>
</dbReference>
<organism evidence="5 6">
    <name type="scientific">Mucilaginibacter yixingensis</name>
    <dbReference type="NCBI Taxonomy" id="1295612"/>
    <lineage>
        <taxon>Bacteria</taxon>
        <taxon>Pseudomonadati</taxon>
        <taxon>Bacteroidota</taxon>
        <taxon>Sphingobacteriia</taxon>
        <taxon>Sphingobacteriales</taxon>
        <taxon>Sphingobacteriaceae</taxon>
        <taxon>Mucilaginibacter</taxon>
    </lineage>
</organism>
<protein>
    <submittedName>
        <fullName evidence="5">Regulatory GntR family protein</fullName>
    </submittedName>
</protein>
<dbReference type="GO" id="GO:0003677">
    <property type="term" value="F:DNA binding"/>
    <property type="evidence" value="ECO:0007669"/>
    <property type="project" value="UniProtKB-KW"/>
</dbReference>
<evidence type="ECO:0000313" key="5">
    <source>
        <dbReference type="EMBL" id="PTQ98246.1"/>
    </source>
</evidence>
<dbReference type="GO" id="GO:0003700">
    <property type="term" value="F:DNA-binding transcription factor activity"/>
    <property type="evidence" value="ECO:0007669"/>
    <property type="project" value="InterPro"/>
</dbReference>
<dbReference type="Proteomes" id="UP000244168">
    <property type="component" value="Unassembled WGS sequence"/>
</dbReference>
<dbReference type="EMBL" id="QAOQ01000003">
    <property type="protein sequence ID" value="PTQ98246.1"/>
    <property type="molecule type" value="Genomic_DNA"/>
</dbReference>
<dbReference type="InterPro" id="IPR036388">
    <property type="entry name" value="WH-like_DNA-bd_sf"/>
</dbReference>
<dbReference type="Gene3D" id="1.10.10.10">
    <property type="entry name" value="Winged helix-like DNA-binding domain superfamily/Winged helix DNA-binding domain"/>
    <property type="match status" value="1"/>
</dbReference>
<name>A0A2T5JBJ6_9SPHI</name>
<keyword evidence="1" id="KW-0805">Transcription regulation</keyword>
<gene>
    <name evidence="5" type="ORF">C8P68_103407</name>
</gene>
<dbReference type="SUPFAM" id="SSF46785">
    <property type="entry name" value="Winged helix' DNA-binding domain"/>
    <property type="match status" value="1"/>
</dbReference>
<sequence length="344" mass="38822">MKKENLTVADLTMGAGGMLGQSLMDKVANRLIGDIENGKYELGQQIPSINVLARELDMARDTVERAYRKLRSLGYVKSVPGSGYFVCRPRESGNAKVLCLTDRLTDEKQALYNEVTRALGGQDNVDLQTFQNRFTLDSIILNYSDKYQYFVLITVDATQLQNETMWLSLRNLPADKVIVLGPEIFPFSPLAHIYQDGRRDVFNMLMAQKERLTGLYQELVLLSAQDYLVPLSIREALFAFCCNAGIKFRWSNSYTECLAAGTLFITYHDEELFNLLNQLRTTDLAIGKDVGIITFNDNIFKEFLNLTVITPDFKQAGKAISGIVNGEQEGRICNPYQMILRSSI</sequence>
<feature type="domain" description="HTH gntR-type" evidence="4">
    <location>
        <begin position="21"/>
        <end position="89"/>
    </location>
</feature>
<dbReference type="InterPro" id="IPR036390">
    <property type="entry name" value="WH_DNA-bd_sf"/>
</dbReference>
<proteinExistence type="predicted"/>
<dbReference type="PANTHER" id="PTHR38445:SF10">
    <property type="entry name" value="GNTR-FAMILY TRANSCRIPTIONAL REGULATOR"/>
    <property type="match status" value="1"/>
</dbReference>
<keyword evidence="3" id="KW-0804">Transcription</keyword>
<dbReference type="OrthoDB" id="742238at2"/>
<accession>A0A2T5JBJ6</accession>
<dbReference type="InterPro" id="IPR000524">
    <property type="entry name" value="Tscrpt_reg_HTH_GntR"/>
</dbReference>
<dbReference type="InterPro" id="IPR028082">
    <property type="entry name" value="Peripla_BP_I"/>
</dbReference>
<keyword evidence="6" id="KW-1185">Reference proteome</keyword>
<dbReference type="RefSeq" id="WP_107828422.1">
    <property type="nucleotide sequence ID" value="NZ_CP160205.1"/>
</dbReference>
<dbReference type="CDD" id="cd07377">
    <property type="entry name" value="WHTH_GntR"/>
    <property type="match status" value="1"/>
</dbReference>
<evidence type="ECO:0000256" key="3">
    <source>
        <dbReference type="ARBA" id="ARBA00023163"/>
    </source>
</evidence>
<dbReference type="Pfam" id="PF00392">
    <property type="entry name" value="GntR"/>
    <property type="match status" value="1"/>
</dbReference>
<dbReference type="AlphaFoldDB" id="A0A2T5JBJ6"/>
<dbReference type="SMART" id="SM00345">
    <property type="entry name" value="HTH_GNTR"/>
    <property type="match status" value="1"/>
</dbReference>
<evidence type="ECO:0000256" key="1">
    <source>
        <dbReference type="ARBA" id="ARBA00023015"/>
    </source>
</evidence>
<evidence type="ECO:0000256" key="2">
    <source>
        <dbReference type="ARBA" id="ARBA00023125"/>
    </source>
</evidence>
<reference evidence="5 6" key="1">
    <citation type="submission" date="2018-04" db="EMBL/GenBank/DDBJ databases">
        <title>Genomic Encyclopedia of Archaeal and Bacterial Type Strains, Phase II (KMG-II): from individual species to whole genera.</title>
        <authorList>
            <person name="Goeker M."/>
        </authorList>
    </citation>
    <scope>NUCLEOTIDE SEQUENCE [LARGE SCALE GENOMIC DNA]</scope>
    <source>
        <strain evidence="5 6">DSM 26809</strain>
    </source>
</reference>
<evidence type="ECO:0000259" key="4">
    <source>
        <dbReference type="PROSITE" id="PS50949"/>
    </source>
</evidence>